<dbReference type="Pfam" id="PF22669">
    <property type="entry name" value="Exo_endo_phos2"/>
    <property type="match status" value="1"/>
</dbReference>
<keyword evidence="4" id="KW-1185">Reference proteome</keyword>
<feature type="compositionally biased region" description="Pro residues" evidence="1">
    <location>
        <begin position="367"/>
        <end position="384"/>
    </location>
</feature>
<feature type="domain" description="Inositol polyphosphate-related phosphatase" evidence="2">
    <location>
        <begin position="840"/>
        <end position="1183"/>
    </location>
</feature>
<dbReference type="SMART" id="SM00128">
    <property type="entry name" value="IPPc"/>
    <property type="match status" value="1"/>
</dbReference>
<dbReference type="PANTHER" id="PTHR11200:SF240">
    <property type="entry name" value="INOSITOL POLYPHOSPHATE 5-PHOSPHATASE C9G1.10C-RELATED"/>
    <property type="match status" value="1"/>
</dbReference>
<feature type="compositionally biased region" description="Low complexity" evidence="1">
    <location>
        <begin position="81"/>
        <end position="91"/>
    </location>
</feature>
<dbReference type="OrthoDB" id="2248459at2759"/>
<dbReference type="GO" id="GO:0046856">
    <property type="term" value="P:phosphatidylinositol dephosphorylation"/>
    <property type="evidence" value="ECO:0007669"/>
    <property type="project" value="InterPro"/>
</dbReference>
<dbReference type="GO" id="GO:0004439">
    <property type="term" value="F:phosphatidylinositol-4,5-bisphosphate 5-phosphatase activity"/>
    <property type="evidence" value="ECO:0007669"/>
    <property type="project" value="TreeGrafter"/>
</dbReference>
<evidence type="ECO:0000313" key="3">
    <source>
        <dbReference type="EMBL" id="CAG9979604.1"/>
    </source>
</evidence>
<organism evidence="3 4">
    <name type="scientific">Clonostachys byssicola</name>
    <dbReference type="NCBI Taxonomy" id="160290"/>
    <lineage>
        <taxon>Eukaryota</taxon>
        <taxon>Fungi</taxon>
        <taxon>Dikarya</taxon>
        <taxon>Ascomycota</taxon>
        <taxon>Pezizomycotina</taxon>
        <taxon>Sordariomycetes</taxon>
        <taxon>Hypocreomycetidae</taxon>
        <taxon>Hypocreales</taxon>
        <taxon>Bionectriaceae</taxon>
        <taxon>Clonostachys</taxon>
    </lineage>
</organism>
<dbReference type="Gene3D" id="3.60.10.10">
    <property type="entry name" value="Endonuclease/exonuclease/phosphatase"/>
    <property type="match status" value="1"/>
</dbReference>
<reference evidence="3" key="1">
    <citation type="submission" date="2021-10" db="EMBL/GenBank/DDBJ databases">
        <authorList>
            <person name="Piombo E."/>
        </authorList>
    </citation>
    <scope>NUCLEOTIDE SEQUENCE</scope>
</reference>
<dbReference type="PANTHER" id="PTHR11200">
    <property type="entry name" value="INOSITOL 5-PHOSPHATASE"/>
    <property type="match status" value="1"/>
</dbReference>
<feature type="compositionally biased region" description="Pro residues" evidence="1">
    <location>
        <begin position="57"/>
        <end position="69"/>
    </location>
</feature>
<feature type="compositionally biased region" description="Basic and acidic residues" evidence="1">
    <location>
        <begin position="433"/>
        <end position="453"/>
    </location>
</feature>
<dbReference type="InterPro" id="IPR015943">
    <property type="entry name" value="WD40/YVTN_repeat-like_dom_sf"/>
</dbReference>
<accession>A0A9N9Y0S4</accession>
<gene>
    <name evidence="3" type="ORF">CBYS24578_00005041</name>
</gene>
<feature type="compositionally biased region" description="Low complexity" evidence="1">
    <location>
        <begin position="151"/>
        <end position="163"/>
    </location>
</feature>
<dbReference type="InterPro" id="IPR046985">
    <property type="entry name" value="IP5"/>
</dbReference>
<dbReference type="InterPro" id="IPR036322">
    <property type="entry name" value="WD40_repeat_dom_sf"/>
</dbReference>
<evidence type="ECO:0000313" key="4">
    <source>
        <dbReference type="Proteomes" id="UP000754883"/>
    </source>
</evidence>
<dbReference type="AlphaFoldDB" id="A0A9N9Y0S4"/>
<dbReference type="Gene3D" id="2.130.10.10">
    <property type="entry name" value="YVTN repeat-like/Quinoprotein amine dehydrogenase"/>
    <property type="match status" value="1"/>
</dbReference>
<dbReference type="SUPFAM" id="SSF56219">
    <property type="entry name" value="DNase I-like"/>
    <property type="match status" value="1"/>
</dbReference>
<evidence type="ECO:0000256" key="1">
    <source>
        <dbReference type="SAM" id="MobiDB-lite"/>
    </source>
</evidence>
<evidence type="ECO:0000259" key="2">
    <source>
        <dbReference type="SMART" id="SM00128"/>
    </source>
</evidence>
<feature type="region of interest" description="Disordered" evidence="1">
    <location>
        <begin position="1"/>
        <end position="453"/>
    </location>
</feature>
<protein>
    <recommendedName>
        <fullName evidence="2">Inositol polyphosphate-related phosphatase domain-containing protein</fullName>
    </recommendedName>
</protein>
<feature type="compositionally biased region" description="Pro residues" evidence="1">
    <location>
        <begin position="92"/>
        <end position="104"/>
    </location>
</feature>
<proteinExistence type="predicted"/>
<dbReference type="EMBL" id="CABFNO020001301">
    <property type="protein sequence ID" value="CAG9979604.1"/>
    <property type="molecule type" value="Genomic_DNA"/>
</dbReference>
<dbReference type="FunFam" id="3.60.10.10:FF:000036">
    <property type="entry name" value="Inositol polyphosphate phosphatase, putative"/>
    <property type="match status" value="1"/>
</dbReference>
<sequence length="1239" mass="136334">MASADGDGPDGSSLRPVSSIRARFENMGKGTDGPASTQVVAPAPAPASAPTPTLAPQKPPSRPISPAPKPNKLKDFKPSQETATSVPSTPTVIPPTPTTPAAPPRPKEKPKIPPSPFIRQDALPSAAGTNHVNTPPRPNSIKPIVNAKAEPLQPQAPAVTVQPPLSPPKVRSSTVPVGEHPSLLNPETAVSIASGPGSPSRPLTPSPASPSRSPRSTAPSPPPPRRSAELRRDKETKVPPPPPNPRREKAAVDQAGNIRSSSRDSSRAKTPDVAQETSPFSSPPISPRVGNDDDEVPPELPVRPRPKSTIMPARPQSTATNFEPPPVHHSISVRRGQRTEERNGSVSHGRSLDEARPKPTSKITSMEPPPRPVSMIAPPRPPRPGVQAPAQISAQIPERRQSTVARRASSNPTTQQPPLPATRTHGRSGTVDSRIERPPIERPPIERLPIERPPIDKRSLAPAIAPVKPAPSAASNQIPVPKVEAVAPVVTYPDCSSTNRRAPFVKRGIEEIATRYDPRIFDVCGENVCTSGQLTRVWNVLDGELIMSLAHTEGIKATSVAFKPAADPQNEGWKIWIGTTSGEIMEVDVETHEITNSKGGIHGRREVIRMYRHFNEMWTLDELGTLLVWGPDETGVPNVAGNPHQSFKVPRDHTFSMVVGSELWHATGKEVRIFAPTLHGRDQFQVLIRPLVAEGAGEVTAGSQVKTQPGKVYLGHSDGKVSIWSTIDYSCLAVLSISTWKINALAGVGQRIWVGYNNGRTCVYEISETPWTILKDWQAHSPGNPVLGVKADPASCYRLDRLQVVSLGADNKLKIWDGLLEDDWVEDEMKSKDTEYCEFDEIRAMVFTWNAGASTPSSLRYSHNDGEFFPDLIKSSGAPDILIFGFQELVDLEDKTATAKRFLKVKKKKEEGTDQERMSHQYRDWRDFLKKTLDDYTPTDDLYHLLHTAPLVGLFQCVFVKSSLRDRIRNLNAAEVKRGMGGYHGNKGAVAVRFQIDDSSVCFVNCHLAAGQSQASARHNDIAEILDSSLFPAERDPGVRIDSFAGGGDGTLVVDHELCILNGDLNYRIDTMSRDTVVGAVKQNNLSKLLERDQLLVARRRNPTFKLRAFEELPITFAPTYKYDVGTDNYDSSEKKRSPAWCDRLLFRGRGRVQQLDYRRHEVYVSDHRPVTGNFRLWVKRVNHSARAKAWMESQQSFEVVRERETADEKLHYLMTTCGYDEATSKQLIRERAKPHRGH</sequence>
<comment type="caution">
    <text evidence="3">The sequence shown here is derived from an EMBL/GenBank/DDBJ whole genome shotgun (WGS) entry which is preliminary data.</text>
</comment>
<feature type="compositionally biased region" description="Basic and acidic residues" evidence="1">
    <location>
        <begin position="226"/>
        <end position="237"/>
    </location>
</feature>
<feature type="compositionally biased region" description="Low complexity" evidence="1">
    <location>
        <begin position="209"/>
        <end position="218"/>
    </location>
</feature>
<dbReference type="InterPro" id="IPR000300">
    <property type="entry name" value="IPPc"/>
</dbReference>
<dbReference type="SUPFAM" id="SSF50978">
    <property type="entry name" value="WD40 repeat-like"/>
    <property type="match status" value="1"/>
</dbReference>
<dbReference type="InterPro" id="IPR036691">
    <property type="entry name" value="Endo/exonu/phosph_ase_sf"/>
</dbReference>
<feature type="compositionally biased region" description="Basic and acidic residues" evidence="1">
    <location>
        <begin position="261"/>
        <end position="270"/>
    </location>
</feature>
<feature type="compositionally biased region" description="Polar residues" evidence="1">
    <location>
        <begin position="402"/>
        <end position="414"/>
    </location>
</feature>
<name>A0A9N9Y0S4_9HYPO</name>
<dbReference type="Proteomes" id="UP000754883">
    <property type="component" value="Unassembled WGS sequence"/>
</dbReference>